<dbReference type="EMBL" id="CAJPIN010004905">
    <property type="protein sequence ID" value="CAG2057126.1"/>
    <property type="molecule type" value="Genomic_DNA"/>
</dbReference>
<sequence>MKSSVGTAVSATLHPRIVSCSVCSMEDGEERWIVEAEGVVRDVKDHVQEIHIANIKSCNRFEVQLRTDNKATPGFHPFMKELEFSRKIAQLRFWRTNSIAPDLTMSGTKGRCANS</sequence>
<dbReference type="Proteomes" id="UP001153148">
    <property type="component" value="Unassembled WGS sequence"/>
</dbReference>
<gene>
    <name evidence="1" type="ORF">TPAB3V08_LOCUS4106</name>
</gene>
<evidence type="ECO:0000313" key="2">
    <source>
        <dbReference type="Proteomes" id="UP001153148"/>
    </source>
</evidence>
<name>A0ABN7NVL3_TIMPD</name>
<proteinExistence type="predicted"/>
<keyword evidence="2" id="KW-1185">Reference proteome</keyword>
<accession>A0ABN7NVL3</accession>
<organism evidence="1 2">
    <name type="scientific">Timema podura</name>
    <name type="common">Walking stick</name>
    <dbReference type="NCBI Taxonomy" id="61482"/>
    <lineage>
        <taxon>Eukaryota</taxon>
        <taxon>Metazoa</taxon>
        <taxon>Ecdysozoa</taxon>
        <taxon>Arthropoda</taxon>
        <taxon>Hexapoda</taxon>
        <taxon>Insecta</taxon>
        <taxon>Pterygota</taxon>
        <taxon>Neoptera</taxon>
        <taxon>Polyneoptera</taxon>
        <taxon>Phasmatodea</taxon>
        <taxon>Timematodea</taxon>
        <taxon>Timematoidea</taxon>
        <taxon>Timematidae</taxon>
        <taxon>Timema</taxon>
    </lineage>
</organism>
<comment type="caution">
    <text evidence="1">The sequence shown here is derived from an EMBL/GenBank/DDBJ whole genome shotgun (WGS) entry which is preliminary data.</text>
</comment>
<evidence type="ECO:0000313" key="1">
    <source>
        <dbReference type="EMBL" id="CAG2057126.1"/>
    </source>
</evidence>
<protein>
    <submittedName>
        <fullName evidence="1">Uncharacterized protein</fullName>
    </submittedName>
</protein>
<reference evidence="1" key="1">
    <citation type="submission" date="2021-03" db="EMBL/GenBank/DDBJ databases">
        <authorList>
            <person name="Tran Van P."/>
        </authorList>
    </citation>
    <scope>NUCLEOTIDE SEQUENCE</scope>
</reference>